<dbReference type="PANTHER" id="PTHR48099:SF5">
    <property type="entry name" value="C-1-TETRAHYDROFOLATE SYNTHASE, CYTOPLASMIC"/>
    <property type="match status" value="1"/>
</dbReference>
<evidence type="ECO:0000256" key="6">
    <source>
        <dbReference type="ARBA" id="ARBA00022857"/>
    </source>
</evidence>
<dbReference type="Pfam" id="PF02882">
    <property type="entry name" value="THF_DHG_CYH_C"/>
    <property type="match status" value="1"/>
</dbReference>
<dbReference type="HAMAP" id="MF_01576">
    <property type="entry name" value="THF_DHG_CYH"/>
    <property type="match status" value="1"/>
</dbReference>
<keyword evidence="7 11" id="KW-0560">Oxidoreductase</keyword>
<dbReference type="InterPro" id="IPR046346">
    <property type="entry name" value="Aminoacid_DH-like_N_sf"/>
</dbReference>
<keyword evidence="9 11" id="KW-0486">Methionine biosynthesis</keyword>
<keyword evidence="15" id="KW-1185">Reference proteome</keyword>
<accession>A0ABU4WHM0</accession>
<dbReference type="PROSITE" id="PS00767">
    <property type="entry name" value="THF_DHG_CYH_2"/>
    <property type="match status" value="1"/>
</dbReference>
<keyword evidence="10 11" id="KW-0511">Multifunctional enzyme</keyword>
<keyword evidence="4 11" id="KW-0658">Purine biosynthesis</keyword>
<keyword evidence="8 11" id="KW-0368">Histidine biosynthesis</keyword>
<evidence type="ECO:0000256" key="10">
    <source>
        <dbReference type="ARBA" id="ARBA00023268"/>
    </source>
</evidence>
<sequence length="291" mass="31049">MPNLIDGNKISEEIHAELSEKLANISGRKPCVALIRVGDDPASVSYVAKKSKVAAKIGIESRLNILPETTTQSELDALIDKLNSDDGVDAILVQAPLPKHLNEQATFNRVAASKDVDGFSFSNLGKLCQENKTAFVACTPAGIIELIKRSGVETKGKKAVVIGRSLIVGKPLALLLMQKGIDATVTVCHSKSENLKEICKEADILIAAVGRPLTVTEDMVKEGACVIDVGINRIPCAEKKSGYRLVGDVDFENVASKCSFITPVPGGVGPMTVAMLMSNTVKSFLLKQDKH</sequence>
<dbReference type="InterPro" id="IPR000672">
    <property type="entry name" value="THF_DH/CycHdrlase"/>
</dbReference>
<evidence type="ECO:0000256" key="8">
    <source>
        <dbReference type="ARBA" id="ARBA00023102"/>
    </source>
</evidence>
<keyword evidence="6 11" id="KW-0521">NADP</keyword>
<comment type="similarity">
    <text evidence="11">Belongs to the tetrahydrofolate dehydrogenase/cyclohydrolase family.</text>
</comment>
<evidence type="ECO:0000256" key="1">
    <source>
        <dbReference type="ARBA" id="ARBA00004777"/>
    </source>
</evidence>
<feature type="binding site" evidence="11">
    <location>
        <begin position="163"/>
        <end position="165"/>
    </location>
    <ligand>
        <name>NADP(+)</name>
        <dbReference type="ChEBI" id="CHEBI:58349"/>
    </ligand>
</feature>
<evidence type="ECO:0000313" key="15">
    <source>
        <dbReference type="Proteomes" id="UP001275932"/>
    </source>
</evidence>
<dbReference type="Pfam" id="PF00763">
    <property type="entry name" value="THF_DHG_CYH"/>
    <property type="match status" value="1"/>
</dbReference>
<protein>
    <recommendedName>
        <fullName evidence="11">Bifunctional protein FolD</fullName>
    </recommendedName>
    <domain>
        <recommendedName>
            <fullName evidence="11">Methylenetetrahydrofolate dehydrogenase</fullName>
            <ecNumber evidence="11">1.5.1.5</ecNumber>
        </recommendedName>
    </domain>
    <domain>
        <recommendedName>
            <fullName evidence="11">Methenyltetrahydrofolate cyclohydrolase</fullName>
            <ecNumber evidence="11">3.5.4.9</ecNumber>
        </recommendedName>
    </domain>
</protein>
<gene>
    <name evidence="11 14" type="primary">folD</name>
    <name evidence="14" type="ORF">MOX91_07630</name>
</gene>
<comment type="pathway">
    <text evidence="1 11">One-carbon metabolism; tetrahydrofolate interconversion.</text>
</comment>
<evidence type="ECO:0000313" key="14">
    <source>
        <dbReference type="EMBL" id="MDX8416042.1"/>
    </source>
</evidence>
<evidence type="ECO:0000256" key="2">
    <source>
        <dbReference type="ARBA" id="ARBA00022563"/>
    </source>
</evidence>
<dbReference type="EC" id="1.5.1.5" evidence="11"/>
<comment type="caution">
    <text evidence="14">The sequence shown here is derived from an EMBL/GenBank/DDBJ whole genome shotgun (WGS) entry which is preliminary data.</text>
</comment>
<dbReference type="CDD" id="cd01080">
    <property type="entry name" value="NAD_bind_m-THF_DH_Cyclohyd"/>
    <property type="match status" value="1"/>
</dbReference>
<dbReference type="Gene3D" id="3.40.50.10860">
    <property type="entry name" value="Leucine Dehydrogenase, chain A, domain 1"/>
    <property type="match status" value="1"/>
</dbReference>
<evidence type="ECO:0000256" key="3">
    <source>
        <dbReference type="ARBA" id="ARBA00022605"/>
    </source>
</evidence>
<dbReference type="SUPFAM" id="SSF53223">
    <property type="entry name" value="Aminoacid dehydrogenase-like, N-terminal domain"/>
    <property type="match status" value="1"/>
</dbReference>
<name>A0ABU4WHM0_9BACT</name>
<feature type="domain" description="Tetrahydrofolate dehydrogenase/cyclohydrolase NAD(P)-binding" evidence="13">
    <location>
        <begin position="137"/>
        <end position="284"/>
    </location>
</feature>
<dbReference type="SUPFAM" id="SSF51735">
    <property type="entry name" value="NAD(P)-binding Rossmann-fold domains"/>
    <property type="match status" value="1"/>
</dbReference>
<dbReference type="InterPro" id="IPR036291">
    <property type="entry name" value="NAD(P)-bd_dom_sf"/>
</dbReference>
<dbReference type="InterPro" id="IPR020867">
    <property type="entry name" value="THF_DH/CycHdrlase_CS"/>
</dbReference>
<evidence type="ECO:0000256" key="4">
    <source>
        <dbReference type="ARBA" id="ARBA00022755"/>
    </source>
</evidence>
<dbReference type="Proteomes" id="UP001275932">
    <property type="component" value="Unassembled WGS sequence"/>
</dbReference>
<dbReference type="EMBL" id="JALBUT010000008">
    <property type="protein sequence ID" value="MDX8416042.1"/>
    <property type="molecule type" value="Genomic_DNA"/>
</dbReference>
<comment type="caution">
    <text evidence="11">Lacks conserved residue(s) required for the propagation of feature annotation.</text>
</comment>
<dbReference type="RefSeq" id="WP_370397495.1">
    <property type="nucleotide sequence ID" value="NZ_JALBUT010000008.1"/>
</dbReference>
<dbReference type="InterPro" id="IPR020630">
    <property type="entry name" value="THF_DH/CycHdrlase_cat_dom"/>
</dbReference>
<proteinExistence type="inferred from homology"/>
<evidence type="ECO:0000256" key="11">
    <source>
        <dbReference type="HAMAP-Rule" id="MF_01576"/>
    </source>
</evidence>
<evidence type="ECO:0000256" key="9">
    <source>
        <dbReference type="ARBA" id="ARBA00023167"/>
    </source>
</evidence>
<dbReference type="PRINTS" id="PR00085">
    <property type="entry name" value="THFDHDRGNASE"/>
</dbReference>
<keyword evidence="5 11" id="KW-0378">Hydrolase</keyword>
<evidence type="ECO:0000259" key="13">
    <source>
        <dbReference type="Pfam" id="PF02882"/>
    </source>
</evidence>
<evidence type="ECO:0000256" key="5">
    <source>
        <dbReference type="ARBA" id="ARBA00022801"/>
    </source>
</evidence>
<evidence type="ECO:0000256" key="7">
    <source>
        <dbReference type="ARBA" id="ARBA00023002"/>
    </source>
</evidence>
<feature type="domain" description="Tetrahydrofolate dehydrogenase/cyclohydrolase catalytic" evidence="12">
    <location>
        <begin position="5"/>
        <end position="117"/>
    </location>
</feature>
<dbReference type="Gene3D" id="3.40.50.720">
    <property type="entry name" value="NAD(P)-binding Rossmann-like Domain"/>
    <property type="match status" value="1"/>
</dbReference>
<evidence type="ECO:0000259" key="12">
    <source>
        <dbReference type="Pfam" id="PF00763"/>
    </source>
</evidence>
<comment type="subunit">
    <text evidence="11">Homodimer.</text>
</comment>
<dbReference type="PANTHER" id="PTHR48099">
    <property type="entry name" value="C-1-TETRAHYDROFOLATE SYNTHASE, CYTOPLASMIC-RELATED"/>
    <property type="match status" value="1"/>
</dbReference>
<comment type="catalytic activity">
    <reaction evidence="11">
        <text>(6R)-5,10-methylene-5,6,7,8-tetrahydrofolate + NADP(+) = (6R)-5,10-methenyltetrahydrofolate + NADPH</text>
        <dbReference type="Rhea" id="RHEA:22812"/>
        <dbReference type="ChEBI" id="CHEBI:15636"/>
        <dbReference type="ChEBI" id="CHEBI:57455"/>
        <dbReference type="ChEBI" id="CHEBI:57783"/>
        <dbReference type="ChEBI" id="CHEBI:58349"/>
        <dbReference type="EC" id="1.5.1.5"/>
    </reaction>
</comment>
<keyword evidence="3 11" id="KW-0028">Amino-acid biosynthesis</keyword>
<dbReference type="InterPro" id="IPR020631">
    <property type="entry name" value="THF_DH/CycHdrlase_NAD-bd_dom"/>
</dbReference>
<reference evidence="14 15" key="1">
    <citation type="submission" date="2022-03" db="EMBL/GenBank/DDBJ databases">
        <title>Novel taxa within the pig intestine.</title>
        <authorList>
            <person name="Wylensek D."/>
            <person name="Bishof K."/>
            <person name="Afrizal A."/>
            <person name="Clavel T."/>
        </authorList>
    </citation>
    <scope>NUCLEOTIDE SEQUENCE [LARGE SCALE GENOMIC DNA]</scope>
    <source>
        <strain evidence="14 15">CLA-KB-P66</strain>
    </source>
</reference>
<feature type="binding site" evidence="11">
    <location>
        <position position="231"/>
    </location>
    <ligand>
        <name>NADP(+)</name>
        <dbReference type="ChEBI" id="CHEBI:58349"/>
    </ligand>
</feature>
<organism evidence="14 15">
    <name type="scientific">Intestinicryptomonas porci</name>
    <dbReference type="NCBI Taxonomy" id="2926320"/>
    <lineage>
        <taxon>Bacteria</taxon>
        <taxon>Pseudomonadati</taxon>
        <taxon>Verrucomicrobiota</taxon>
        <taxon>Opitutia</taxon>
        <taxon>Opitutales</taxon>
        <taxon>Intestinicryptomonaceae</taxon>
        <taxon>Intestinicryptomonas</taxon>
    </lineage>
</organism>
<comment type="catalytic activity">
    <reaction evidence="11">
        <text>(6R)-5,10-methenyltetrahydrofolate + H2O = (6R)-10-formyltetrahydrofolate + H(+)</text>
        <dbReference type="Rhea" id="RHEA:23700"/>
        <dbReference type="ChEBI" id="CHEBI:15377"/>
        <dbReference type="ChEBI" id="CHEBI:15378"/>
        <dbReference type="ChEBI" id="CHEBI:57455"/>
        <dbReference type="ChEBI" id="CHEBI:195366"/>
        <dbReference type="EC" id="3.5.4.9"/>
    </reaction>
</comment>
<dbReference type="NCBIfam" id="NF010783">
    <property type="entry name" value="PRK14186.1"/>
    <property type="match status" value="1"/>
</dbReference>
<comment type="function">
    <text evidence="11">Catalyzes the oxidation of 5,10-methylenetetrahydrofolate to 5,10-methenyltetrahydrofolate and then the hydrolysis of 5,10-methenyltetrahydrofolate to 10-formyltetrahydrofolate.</text>
</comment>
<keyword evidence="2 11" id="KW-0554">One-carbon metabolism</keyword>
<dbReference type="EC" id="3.5.4.9" evidence="11"/>